<comment type="domain">
    <text evidence="4">The jas domain is required for interaction with COI1.</text>
</comment>
<dbReference type="GO" id="GO:0031347">
    <property type="term" value="P:regulation of defense response"/>
    <property type="evidence" value="ECO:0007669"/>
    <property type="project" value="UniProtKB-UniRule"/>
</dbReference>
<dbReference type="Pfam" id="PF09425">
    <property type="entry name" value="Jas_motif"/>
    <property type="match status" value="1"/>
</dbReference>
<comment type="caution">
    <text evidence="7">The sequence shown here is derived from an EMBL/GenBank/DDBJ whole genome shotgun (WGS) entry which is preliminary data.</text>
</comment>
<evidence type="ECO:0000313" key="7">
    <source>
        <dbReference type="EMBL" id="KAH0450960.1"/>
    </source>
</evidence>
<dbReference type="GO" id="GO:0009611">
    <property type="term" value="P:response to wounding"/>
    <property type="evidence" value="ECO:0007669"/>
    <property type="project" value="UniProtKB-UniRule"/>
</dbReference>
<dbReference type="InterPro" id="IPR018467">
    <property type="entry name" value="CCT_CS"/>
</dbReference>
<comment type="similarity">
    <text evidence="1 4">Belongs to the TIFY/JAZ family.</text>
</comment>
<evidence type="ECO:0000256" key="1">
    <source>
        <dbReference type="ARBA" id="ARBA00008614"/>
    </source>
</evidence>
<organism evidence="7 8">
    <name type="scientific">Dendrobium chrysotoxum</name>
    <name type="common">Orchid</name>
    <dbReference type="NCBI Taxonomy" id="161865"/>
    <lineage>
        <taxon>Eukaryota</taxon>
        <taxon>Viridiplantae</taxon>
        <taxon>Streptophyta</taxon>
        <taxon>Embryophyta</taxon>
        <taxon>Tracheophyta</taxon>
        <taxon>Spermatophyta</taxon>
        <taxon>Magnoliopsida</taxon>
        <taxon>Liliopsida</taxon>
        <taxon>Asparagales</taxon>
        <taxon>Orchidaceae</taxon>
        <taxon>Epidendroideae</taxon>
        <taxon>Malaxideae</taxon>
        <taxon>Dendrobiinae</taxon>
        <taxon>Dendrobium</taxon>
    </lineage>
</organism>
<comment type="subcellular location">
    <subcellularLocation>
        <location evidence="4">Nucleus</location>
    </subcellularLocation>
</comment>
<accession>A0AAV7FMV2</accession>
<keyword evidence="2 4" id="KW-1184">Jasmonic acid signaling pathway</keyword>
<keyword evidence="8" id="KW-1185">Reference proteome</keyword>
<comment type="function">
    <text evidence="4">Repressor of jasmonate responses.</text>
</comment>
<gene>
    <name evidence="7" type="ORF">IEQ34_021652</name>
</gene>
<feature type="region of interest" description="Disordered" evidence="5">
    <location>
        <begin position="408"/>
        <end position="448"/>
    </location>
</feature>
<evidence type="ECO:0000256" key="4">
    <source>
        <dbReference type="RuleBase" id="RU369065"/>
    </source>
</evidence>
<evidence type="ECO:0000256" key="2">
    <source>
        <dbReference type="ARBA" id="ARBA00022819"/>
    </source>
</evidence>
<dbReference type="PROSITE" id="PS51320">
    <property type="entry name" value="TIFY"/>
    <property type="match status" value="1"/>
</dbReference>
<dbReference type="GO" id="GO:0005634">
    <property type="term" value="C:nucleus"/>
    <property type="evidence" value="ECO:0007669"/>
    <property type="project" value="UniProtKB-SubCell"/>
</dbReference>
<proteinExistence type="inferred from homology"/>
<dbReference type="SMART" id="SM00979">
    <property type="entry name" value="TIFY"/>
    <property type="match status" value="1"/>
</dbReference>
<evidence type="ECO:0000256" key="3">
    <source>
        <dbReference type="ARBA" id="ARBA00022843"/>
    </source>
</evidence>
<name>A0AAV7FMV2_DENCH</name>
<evidence type="ECO:0000313" key="8">
    <source>
        <dbReference type="Proteomes" id="UP000775213"/>
    </source>
</evidence>
<evidence type="ECO:0000259" key="6">
    <source>
        <dbReference type="PROSITE" id="PS51320"/>
    </source>
</evidence>
<dbReference type="InterPro" id="IPR040390">
    <property type="entry name" value="TIFY/JAZ"/>
</dbReference>
<dbReference type="PANTHER" id="PTHR33077">
    <property type="entry name" value="PROTEIN TIFY 4A-RELATED-RELATED"/>
    <property type="match status" value="1"/>
</dbReference>
<dbReference type="PANTHER" id="PTHR33077:SF90">
    <property type="entry name" value="PROTEIN TIFY 7"/>
    <property type="match status" value="1"/>
</dbReference>
<keyword evidence="3" id="KW-0832">Ubl conjugation</keyword>
<protein>
    <recommendedName>
        <fullName evidence="4">Protein TIFY</fullName>
    </recommendedName>
    <alternativeName>
        <fullName evidence="4">Jasmonate ZIM domain-containing protein</fullName>
    </alternativeName>
</protein>
<dbReference type="GO" id="GO:2000022">
    <property type="term" value="P:regulation of jasmonic acid mediated signaling pathway"/>
    <property type="evidence" value="ECO:0007669"/>
    <property type="project" value="UniProtKB-UniRule"/>
</dbReference>
<dbReference type="Proteomes" id="UP000775213">
    <property type="component" value="Unassembled WGS sequence"/>
</dbReference>
<reference evidence="7 8" key="1">
    <citation type="journal article" date="2021" name="Hortic Res">
        <title>Chromosome-scale assembly of the Dendrobium chrysotoxum genome enhances the understanding of orchid evolution.</title>
        <authorList>
            <person name="Zhang Y."/>
            <person name="Zhang G.Q."/>
            <person name="Zhang D."/>
            <person name="Liu X.D."/>
            <person name="Xu X.Y."/>
            <person name="Sun W.H."/>
            <person name="Yu X."/>
            <person name="Zhu X."/>
            <person name="Wang Z.W."/>
            <person name="Zhao X."/>
            <person name="Zhong W.Y."/>
            <person name="Chen H."/>
            <person name="Yin W.L."/>
            <person name="Huang T."/>
            <person name="Niu S.C."/>
            <person name="Liu Z.J."/>
        </authorList>
    </citation>
    <scope>NUCLEOTIDE SEQUENCE [LARGE SCALE GENOMIC DNA]</scope>
    <source>
        <strain evidence="7">Lindl</strain>
    </source>
</reference>
<dbReference type="AlphaFoldDB" id="A0AAV7FMV2"/>
<dbReference type="Pfam" id="PF06200">
    <property type="entry name" value="tify"/>
    <property type="match status" value="1"/>
</dbReference>
<keyword evidence="4" id="KW-0539">Nucleus</keyword>
<evidence type="ECO:0000256" key="5">
    <source>
        <dbReference type="SAM" id="MobiDB-lite"/>
    </source>
</evidence>
<sequence>MLLESRDYSGREFRRVRGIPGRRATDSTSKNLCSYCNGEGFSWSRWAKFQGFCDGGEPWRTLGFSSAVHWPFLNRTSALQKFMSFETSGEDKRKKLLVEPLSSTGLQPAASVDAFKASNTVCSVNATEKTLGMERHGVTQFSMHASQNQTTETKHASTQSFNDDSFTAMSHSSIPIAMTSPFLKSHGSSNGTNPTATAVKQQPFATIIASNASSGKNVVGAFTPRNGQKPHMKNAQLTIFYAGSVNVYDDVPSHMAQAIMLTASRECKTAISSGHPRSDAYVLPSLCKGMISNGLNITTQTLNHTANHLQHSCSEIKTGIEAGLTDDKTGAKSIVNLILTSKNEPARTIDTCIGASSATIMPRAVPQARKASLARFLQKRKERVSNMMPYSFEKKSPDSCIVLEGAPTSSKFSSTDASISSNRCGSWHAGQTKSCSDSDESPSTKLEM</sequence>
<feature type="domain" description="Tify" evidence="6">
    <location>
        <begin position="230"/>
        <end position="265"/>
    </location>
</feature>
<dbReference type="InterPro" id="IPR010399">
    <property type="entry name" value="Tify_dom"/>
</dbReference>
<dbReference type="EMBL" id="JAGFBR010000018">
    <property type="protein sequence ID" value="KAH0450960.1"/>
    <property type="molecule type" value="Genomic_DNA"/>
</dbReference>